<gene>
    <name evidence="2" type="ORF">MUB46_09945</name>
</gene>
<dbReference type="GO" id="GO:0016491">
    <property type="term" value="F:oxidoreductase activity"/>
    <property type="evidence" value="ECO:0007669"/>
    <property type="project" value="InterPro"/>
</dbReference>
<keyword evidence="3" id="KW-1185">Reference proteome</keyword>
<accession>A0AAW5R0I8</accession>
<dbReference type="PANTHER" id="PTHR30543:SF21">
    <property type="entry name" value="NAD(P)H-DEPENDENT FMN REDUCTASE LOT6"/>
    <property type="match status" value="1"/>
</dbReference>
<organism evidence="2 3">
    <name type="scientific">Microbaculum marinisediminis</name>
    <dbReference type="NCBI Taxonomy" id="2931392"/>
    <lineage>
        <taxon>Bacteria</taxon>
        <taxon>Pseudomonadati</taxon>
        <taxon>Pseudomonadota</taxon>
        <taxon>Alphaproteobacteria</taxon>
        <taxon>Hyphomicrobiales</taxon>
        <taxon>Tepidamorphaceae</taxon>
        <taxon>Microbaculum</taxon>
    </lineage>
</organism>
<dbReference type="InterPro" id="IPR029039">
    <property type="entry name" value="Flavoprotein-like_sf"/>
</dbReference>
<proteinExistence type="predicted"/>
<dbReference type="InterPro" id="IPR050712">
    <property type="entry name" value="NAD(P)H-dep_reductase"/>
</dbReference>
<evidence type="ECO:0000313" key="2">
    <source>
        <dbReference type="EMBL" id="MCT8972178.1"/>
    </source>
</evidence>
<name>A0AAW5R0I8_9HYPH</name>
<dbReference type="InterPro" id="IPR005025">
    <property type="entry name" value="FMN_Rdtase-like_dom"/>
</dbReference>
<dbReference type="GO" id="GO:0005829">
    <property type="term" value="C:cytosol"/>
    <property type="evidence" value="ECO:0007669"/>
    <property type="project" value="TreeGrafter"/>
</dbReference>
<comment type="caution">
    <text evidence="2">The sequence shown here is derived from an EMBL/GenBank/DDBJ whole genome shotgun (WGS) entry which is preliminary data.</text>
</comment>
<evidence type="ECO:0000259" key="1">
    <source>
        <dbReference type="Pfam" id="PF03358"/>
    </source>
</evidence>
<sequence>MTRPAILVFAGSIRTGSINEKLAVRAVEAIEQAGGAVTHISLADYPMPIYNGDLEENEGVPETATRLAETMIASQGIFIVAPEYNGGITPLLKNTIDWVSRPKTTDHRPGPFKGRVFALGAVSNGQFGGYRGLLQLRHSLENALGTLMVPEMISVPAANTAFDESGNLVAERPAKMLTTVAERLVSMAKTFAAPV</sequence>
<dbReference type="PANTHER" id="PTHR30543">
    <property type="entry name" value="CHROMATE REDUCTASE"/>
    <property type="match status" value="1"/>
</dbReference>
<reference evidence="2 3" key="1">
    <citation type="submission" date="2022-04" db="EMBL/GenBank/DDBJ databases">
        <authorList>
            <person name="Ye Y.-Q."/>
            <person name="Du Z.-J."/>
        </authorList>
    </citation>
    <scope>NUCLEOTIDE SEQUENCE [LARGE SCALE GENOMIC DNA]</scope>
    <source>
        <strain evidence="2 3">A6E488</strain>
    </source>
</reference>
<dbReference type="Pfam" id="PF03358">
    <property type="entry name" value="FMN_red"/>
    <property type="match status" value="1"/>
</dbReference>
<dbReference type="RefSeq" id="WP_261615751.1">
    <property type="nucleotide sequence ID" value="NZ_JALIDZ010000004.1"/>
</dbReference>
<dbReference type="EMBL" id="JALIDZ010000004">
    <property type="protein sequence ID" value="MCT8972178.1"/>
    <property type="molecule type" value="Genomic_DNA"/>
</dbReference>
<dbReference type="Gene3D" id="3.40.50.360">
    <property type="match status" value="1"/>
</dbReference>
<dbReference type="SUPFAM" id="SSF52218">
    <property type="entry name" value="Flavoproteins"/>
    <property type="match status" value="1"/>
</dbReference>
<protein>
    <submittedName>
        <fullName evidence="2">NAD(P)H-dependent oxidoreductase</fullName>
    </submittedName>
</protein>
<evidence type="ECO:0000313" key="3">
    <source>
        <dbReference type="Proteomes" id="UP001320898"/>
    </source>
</evidence>
<dbReference type="AlphaFoldDB" id="A0AAW5R0I8"/>
<dbReference type="GO" id="GO:0010181">
    <property type="term" value="F:FMN binding"/>
    <property type="evidence" value="ECO:0007669"/>
    <property type="project" value="TreeGrafter"/>
</dbReference>
<feature type="domain" description="NADPH-dependent FMN reductase-like" evidence="1">
    <location>
        <begin position="5"/>
        <end position="158"/>
    </location>
</feature>
<dbReference type="Proteomes" id="UP001320898">
    <property type="component" value="Unassembled WGS sequence"/>
</dbReference>